<sequence length="22" mass="2852">MKHSYNSIKNIWQIINFFYYKN</sequence>
<dbReference type="EMBL" id="AMFJ01028788">
    <property type="protein sequence ID" value="EKD44655.1"/>
    <property type="molecule type" value="Genomic_DNA"/>
</dbReference>
<proteinExistence type="predicted"/>
<dbReference type="AlphaFoldDB" id="K1YP25"/>
<evidence type="ECO:0000313" key="1">
    <source>
        <dbReference type="EMBL" id="EKD44655.1"/>
    </source>
</evidence>
<accession>K1YP25</accession>
<feature type="non-terminal residue" evidence="1">
    <location>
        <position position="22"/>
    </location>
</feature>
<organism evidence="1">
    <name type="scientific">uncultured bacterium</name>
    <name type="common">gcode 4</name>
    <dbReference type="NCBI Taxonomy" id="1234023"/>
    <lineage>
        <taxon>Bacteria</taxon>
        <taxon>environmental samples</taxon>
    </lineage>
</organism>
<reference evidence="1" key="1">
    <citation type="journal article" date="2012" name="Science">
        <title>Fermentation, hydrogen, and sulfur metabolism in multiple uncultivated bacterial phyla.</title>
        <authorList>
            <person name="Wrighton K.C."/>
            <person name="Thomas B.C."/>
            <person name="Sharon I."/>
            <person name="Miller C.S."/>
            <person name="Castelle C.J."/>
            <person name="VerBerkmoes N.C."/>
            <person name="Wilkins M.J."/>
            <person name="Hettich R.L."/>
            <person name="Lipton M.S."/>
            <person name="Williams K.H."/>
            <person name="Long P.E."/>
            <person name="Banfield J.F."/>
        </authorList>
    </citation>
    <scope>NUCLEOTIDE SEQUENCE [LARGE SCALE GENOMIC DNA]</scope>
</reference>
<name>K1YP25_9BACT</name>
<gene>
    <name evidence="1" type="ORF">ACD_71C00057G0008</name>
</gene>
<comment type="caution">
    <text evidence="1">The sequence shown here is derived from an EMBL/GenBank/DDBJ whole genome shotgun (WGS) entry which is preliminary data.</text>
</comment>
<protein>
    <submittedName>
        <fullName evidence="1">Uncharacterized protein</fullName>
    </submittedName>
</protein>